<gene>
    <name evidence="1" type="ORF">AALP_AAs73268U000400</name>
</gene>
<dbReference type="EMBL" id="KL968516">
    <property type="protein sequence ID" value="KFK24456.1"/>
    <property type="molecule type" value="Genomic_DNA"/>
</dbReference>
<organism evidence="1 2">
    <name type="scientific">Arabis alpina</name>
    <name type="common">Alpine rock-cress</name>
    <dbReference type="NCBI Taxonomy" id="50452"/>
    <lineage>
        <taxon>Eukaryota</taxon>
        <taxon>Viridiplantae</taxon>
        <taxon>Streptophyta</taxon>
        <taxon>Embryophyta</taxon>
        <taxon>Tracheophyta</taxon>
        <taxon>Spermatophyta</taxon>
        <taxon>Magnoliopsida</taxon>
        <taxon>eudicotyledons</taxon>
        <taxon>Gunneridae</taxon>
        <taxon>Pentapetalae</taxon>
        <taxon>rosids</taxon>
        <taxon>malvids</taxon>
        <taxon>Brassicales</taxon>
        <taxon>Brassicaceae</taxon>
        <taxon>Arabideae</taxon>
        <taxon>Arabis</taxon>
    </lineage>
</organism>
<sequence>MRKRLESSWHDTHSQARSTQCEYRIVSPERKKVDIFTCTLVDIHSKMLENNKKERTYALVVFLASYISICNRTPLSLLRVELELRKREEEA</sequence>
<keyword evidence="2" id="KW-1185">Reference proteome</keyword>
<accession>A0A087G3K4</accession>
<name>A0A087G3K4_ARAAL</name>
<proteinExistence type="predicted"/>
<evidence type="ECO:0000313" key="2">
    <source>
        <dbReference type="Proteomes" id="UP000029120"/>
    </source>
</evidence>
<dbReference type="Proteomes" id="UP000029120">
    <property type="component" value="Unassembled WGS sequence"/>
</dbReference>
<dbReference type="Gramene" id="KFK24456">
    <property type="protein sequence ID" value="KFK24456"/>
    <property type="gene ID" value="AALP_AAs73268U000400"/>
</dbReference>
<reference evidence="2" key="1">
    <citation type="journal article" date="2015" name="Nat. Plants">
        <title>Genome expansion of Arabis alpina linked with retrotransposition and reduced symmetric DNA methylation.</title>
        <authorList>
            <person name="Willing E.M."/>
            <person name="Rawat V."/>
            <person name="Mandakova T."/>
            <person name="Maumus F."/>
            <person name="James G.V."/>
            <person name="Nordstroem K.J."/>
            <person name="Becker C."/>
            <person name="Warthmann N."/>
            <person name="Chica C."/>
            <person name="Szarzynska B."/>
            <person name="Zytnicki M."/>
            <person name="Albani M.C."/>
            <person name="Kiefer C."/>
            <person name="Bergonzi S."/>
            <person name="Castaings L."/>
            <person name="Mateos J.L."/>
            <person name="Berns M.C."/>
            <person name="Bujdoso N."/>
            <person name="Piofczyk T."/>
            <person name="de Lorenzo L."/>
            <person name="Barrero-Sicilia C."/>
            <person name="Mateos I."/>
            <person name="Piednoel M."/>
            <person name="Hagmann J."/>
            <person name="Chen-Min-Tao R."/>
            <person name="Iglesias-Fernandez R."/>
            <person name="Schuster S.C."/>
            <person name="Alonso-Blanco C."/>
            <person name="Roudier F."/>
            <person name="Carbonero P."/>
            <person name="Paz-Ares J."/>
            <person name="Davis S.J."/>
            <person name="Pecinka A."/>
            <person name="Quesneville H."/>
            <person name="Colot V."/>
            <person name="Lysak M.A."/>
            <person name="Weigel D."/>
            <person name="Coupland G."/>
            <person name="Schneeberger K."/>
        </authorList>
    </citation>
    <scope>NUCLEOTIDE SEQUENCE [LARGE SCALE GENOMIC DNA]</scope>
    <source>
        <strain evidence="2">cv. Pajares</strain>
    </source>
</reference>
<protein>
    <submittedName>
        <fullName evidence="1">Uncharacterized protein</fullName>
    </submittedName>
</protein>
<dbReference type="AlphaFoldDB" id="A0A087G3K4"/>
<evidence type="ECO:0000313" key="1">
    <source>
        <dbReference type="EMBL" id="KFK24456.1"/>
    </source>
</evidence>